<evidence type="ECO:0000313" key="1">
    <source>
        <dbReference type="EMBL" id="KAL0105576.1"/>
    </source>
</evidence>
<dbReference type="AlphaFoldDB" id="A0AAW2EPD1"/>
<protein>
    <submittedName>
        <fullName evidence="1">Uncharacterized protein</fullName>
    </submittedName>
</protein>
<organism evidence="1 2">
    <name type="scientific">Cardiocondyla obscurior</name>
    <dbReference type="NCBI Taxonomy" id="286306"/>
    <lineage>
        <taxon>Eukaryota</taxon>
        <taxon>Metazoa</taxon>
        <taxon>Ecdysozoa</taxon>
        <taxon>Arthropoda</taxon>
        <taxon>Hexapoda</taxon>
        <taxon>Insecta</taxon>
        <taxon>Pterygota</taxon>
        <taxon>Neoptera</taxon>
        <taxon>Endopterygota</taxon>
        <taxon>Hymenoptera</taxon>
        <taxon>Apocrita</taxon>
        <taxon>Aculeata</taxon>
        <taxon>Formicoidea</taxon>
        <taxon>Formicidae</taxon>
        <taxon>Myrmicinae</taxon>
        <taxon>Cardiocondyla</taxon>
    </lineage>
</organism>
<dbReference type="EMBL" id="JADYXP020000018">
    <property type="protein sequence ID" value="KAL0105576.1"/>
    <property type="molecule type" value="Genomic_DNA"/>
</dbReference>
<proteinExistence type="predicted"/>
<reference evidence="1 2" key="1">
    <citation type="submission" date="2023-03" db="EMBL/GenBank/DDBJ databases">
        <title>High recombination rates correlate with genetic variation in Cardiocondyla obscurior ants.</title>
        <authorList>
            <person name="Errbii M."/>
        </authorList>
    </citation>
    <scope>NUCLEOTIDE SEQUENCE [LARGE SCALE GENOMIC DNA]</scope>
    <source>
        <strain evidence="1">Alpha-2009</strain>
        <tissue evidence="1">Whole body</tissue>
    </source>
</reference>
<sequence length="130" mass="14258">MISLGLALHLQRHSQASVGIRRSTRCGRADSRQTLQTRPAPQCLSIHASWTKRCCFDPASFLPFSRVTSASSAVAASSAISSASSIRSCSFADIAISTTNRRNECAPCLCLKLLRLTRENLNYFRLPCPR</sequence>
<accession>A0AAW2EPD1</accession>
<evidence type="ECO:0000313" key="2">
    <source>
        <dbReference type="Proteomes" id="UP001430953"/>
    </source>
</evidence>
<keyword evidence="2" id="KW-1185">Reference proteome</keyword>
<dbReference type="Proteomes" id="UP001430953">
    <property type="component" value="Unassembled WGS sequence"/>
</dbReference>
<name>A0AAW2EPD1_9HYME</name>
<gene>
    <name evidence="1" type="ORF">PUN28_015808</name>
</gene>
<comment type="caution">
    <text evidence="1">The sequence shown here is derived from an EMBL/GenBank/DDBJ whole genome shotgun (WGS) entry which is preliminary data.</text>
</comment>